<dbReference type="PANTHER" id="PTHR33713:SF6">
    <property type="entry name" value="ANTITOXIN YEFM"/>
    <property type="match status" value="1"/>
</dbReference>
<dbReference type="RefSeq" id="WP_190351621.1">
    <property type="nucleotide sequence ID" value="NZ_JACJPY010000045.1"/>
</dbReference>
<dbReference type="PANTHER" id="PTHR33713">
    <property type="entry name" value="ANTITOXIN YAFN-RELATED"/>
    <property type="match status" value="1"/>
</dbReference>
<comment type="similarity">
    <text evidence="1 2">Belongs to the phD/YefM antitoxin family.</text>
</comment>
<reference evidence="3" key="2">
    <citation type="submission" date="2020-08" db="EMBL/GenBank/DDBJ databases">
        <authorList>
            <person name="Chen M."/>
            <person name="Teng W."/>
            <person name="Zhao L."/>
            <person name="Hu C."/>
            <person name="Zhou Y."/>
            <person name="Han B."/>
            <person name="Song L."/>
            <person name="Shu W."/>
        </authorList>
    </citation>
    <scope>NUCLEOTIDE SEQUENCE</scope>
    <source>
        <strain evidence="3">FACHB-1277</strain>
    </source>
</reference>
<dbReference type="AlphaFoldDB" id="A0A926Z704"/>
<organism evidence="3 4">
    <name type="scientific">Pseudanabaena cinerea FACHB-1277</name>
    <dbReference type="NCBI Taxonomy" id="2949581"/>
    <lineage>
        <taxon>Bacteria</taxon>
        <taxon>Bacillati</taxon>
        <taxon>Cyanobacteriota</taxon>
        <taxon>Cyanophyceae</taxon>
        <taxon>Pseudanabaenales</taxon>
        <taxon>Pseudanabaenaceae</taxon>
        <taxon>Pseudanabaena</taxon>
        <taxon>Pseudanabaena cinerea</taxon>
    </lineage>
</organism>
<keyword evidence="4" id="KW-1185">Reference proteome</keyword>
<dbReference type="InterPro" id="IPR036165">
    <property type="entry name" value="YefM-like_sf"/>
</dbReference>
<dbReference type="InterPro" id="IPR006442">
    <property type="entry name" value="Antitoxin_Phd/YefM"/>
</dbReference>
<comment type="function">
    <text evidence="2">Antitoxin component of a type II toxin-antitoxin (TA) system.</text>
</comment>
<evidence type="ECO:0000256" key="2">
    <source>
        <dbReference type="RuleBase" id="RU362080"/>
    </source>
</evidence>
<evidence type="ECO:0000313" key="3">
    <source>
        <dbReference type="EMBL" id="MBD2151207.1"/>
    </source>
</evidence>
<reference evidence="3" key="1">
    <citation type="journal article" date="2015" name="ISME J.">
        <title>Draft Genome Sequence of Streptomyces incarnatus NRRL8089, which Produces the Nucleoside Antibiotic Sinefungin.</title>
        <authorList>
            <person name="Oshima K."/>
            <person name="Hattori M."/>
            <person name="Shimizu H."/>
            <person name="Fukuda K."/>
            <person name="Nemoto M."/>
            <person name="Inagaki K."/>
            <person name="Tamura T."/>
        </authorList>
    </citation>
    <scope>NUCLEOTIDE SEQUENCE</scope>
    <source>
        <strain evidence="3">FACHB-1277</strain>
    </source>
</reference>
<dbReference type="Proteomes" id="UP000631421">
    <property type="component" value="Unassembled WGS sequence"/>
</dbReference>
<evidence type="ECO:0000256" key="1">
    <source>
        <dbReference type="ARBA" id="ARBA00009981"/>
    </source>
</evidence>
<dbReference type="Pfam" id="PF02604">
    <property type="entry name" value="PhdYeFM_antitox"/>
    <property type="match status" value="1"/>
</dbReference>
<dbReference type="NCBIfam" id="TIGR01552">
    <property type="entry name" value="phd_fam"/>
    <property type="match status" value="1"/>
</dbReference>
<proteinExistence type="inferred from homology"/>
<dbReference type="Gene3D" id="3.40.1620.10">
    <property type="entry name" value="YefM-like domain"/>
    <property type="match status" value="1"/>
</dbReference>
<dbReference type="SUPFAM" id="SSF143120">
    <property type="entry name" value="YefM-like"/>
    <property type="match status" value="1"/>
</dbReference>
<gene>
    <name evidence="3" type="ORF">H6F44_13910</name>
</gene>
<protein>
    <recommendedName>
        <fullName evidence="2">Antitoxin</fullName>
    </recommendedName>
</protein>
<evidence type="ECO:0000313" key="4">
    <source>
        <dbReference type="Proteomes" id="UP000631421"/>
    </source>
</evidence>
<dbReference type="EMBL" id="JACJPY010000045">
    <property type="protein sequence ID" value="MBD2151207.1"/>
    <property type="molecule type" value="Genomic_DNA"/>
</dbReference>
<sequence>MKILNASEARANLFSLVEQVNKDHLPRFITSRQGDAVLLSKADWESIQETLYLQSIPNLVESIKAAEQANDWVSEDDFLGALNGLED</sequence>
<accession>A0A926Z704</accession>
<name>A0A926Z704_9CYAN</name>
<comment type="caution">
    <text evidence="3">The sequence shown here is derived from an EMBL/GenBank/DDBJ whole genome shotgun (WGS) entry which is preliminary data.</text>
</comment>
<dbReference type="Gene3D" id="1.10.1220.170">
    <property type="match status" value="1"/>
</dbReference>
<dbReference type="InterPro" id="IPR051405">
    <property type="entry name" value="phD/YefM_antitoxin"/>
</dbReference>